<name>A0A922L284_DERFA</name>
<dbReference type="AlphaFoldDB" id="A0A922L284"/>
<comment type="caution">
    <text evidence="1">The sequence shown here is derived from an EMBL/GenBank/DDBJ whole genome shotgun (WGS) entry which is preliminary data.</text>
</comment>
<dbReference type="EMBL" id="ASGP02000007">
    <property type="protein sequence ID" value="KAH9497355.1"/>
    <property type="molecule type" value="Genomic_DNA"/>
</dbReference>
<evidence type="ECO:0000313" key="1">
    <source>
        <dbReference type="EMBL" id="KAH9497355.1"/>
    </source>
</evidence>
<dbReference type="Proteomes" id="UP000790347">
    <property type="component" value="Unassembled WGS sequence"/>
</dbReference>
<accession>A0A922L284</accession>
<gene>
    <name evidence="1" type="ORF">DERF_013350</name>
</gene>
<reference evidence="1" key="2">
    <citation type="journal article" date="2022" name="Res Sq">
        <title>Comparative Genomics Reveals Insights into the Divergent Evolution of Astigmatic Mites and Household Pest Adaptations.</title>
        <authorList>
            <person name="Xiong Q."/>
            <person name="Wan A.T.-Y."/>
            <person name="Liu X.-Y."/>
            <person name="Fung C.S.-H."/>
            <person name="Xiao X."/>
            <person name="Malainual N."/>
            <person name="Hou J."/>
            <person name="Wang L."/>
            <person name="Wang M."/>
            <person name="Yang K."/>
            <person name="Cui Y."/>
            <person name="Leung E."/>
            <person name="Nong W."/>
            <person name="Shin S.-K."/>
            <person name="Au S."/>
            <person name="Jeong K.Y."/>
            <person name="Chew F.T."/>
            <person name="Hui J."/>
            <person name="Leung T.F."/>
            <person name="Tungtrongchitr A."/>
            <person name="Zhong N."/>
            <person name="Liu Z."/>
            <person name="Tsui S."/>
        </authorList>
    </citation>
    <scope>NUCLEOTIDE SEQUENCE</scope>
    <source>
        <strain evidence="1">Derf</strain>
        <tissue evidence="1">Whole organism</tissue>
    </source>
</reference>
<evidence type="ECO:0000313" key="2">
    <source>
        <dbReference type="Proteomes" id="UP000790347"/>
    </source>
</evidence>
<organism evidence="1 2">
    <name type="scientific">Dermatophagoides farinae</name>
    <name type="common">American house dust mite</name>
    <dbReference type="NCBI Taxonomy" id="6954"/>
    <lineage>
        <taxon>Eukaryota</taxon>
        <taxon>Metazoa</taxon>
        <taxon>Ecdysozoa</taxon>
        <taxon>Arthropoda</taxon>
        <taxon>Chelicerata</taxon>
        <taxon>Arachnida</taxon>
        <taxon>Acari</taxon>
        <taxon>Acariformes</taxon>
        <taxon>Sarcoptiformes</taxon>
        <taxon>Astigmata</taxon>
        <taxon>Psoroptidia</taxon>
        <taxon>Analgoidea</taxon>
        <taxon>Pyroglyphidae</taxon>
        <taxon>Dermatophagoidinae</taxon>
        <taxon>Dermatophagoides</taxon>
    </lineage>
</organism>
<protein>
    <submittedName>
        <fullName evidence="1">Uncharacterized protein</fullName>
    </submittedName>
</protein>
<sequence>MFRQYYAYPNNIWGVFHGQNTVVGGGFFSGKKQPSPSSLATTTATNITRTRIQNLENDMCG</sequence>
<reference evidence="1" key="1">
    <citation type="submission" date="2013-05" db="EMBL/GenBank/DDBJ databases">
        <authorList>
            <person name="Yim A.K.Y."/>
            <person name="Chan T.F."/>
            <person name="Ji K.M."/>
            <person name="Liu X.Y."/>
            <person name="Zhou J.W."/>
            <person name="Li R.Q."/>
            <person name="Yang K.Y."/>
            <person name="Li J."/>
            <person name="Li M."/>
            <person name="Law P.T.W."/>
            <person name="Wu Y.L."/>
            <person name="Cai Z.L."/>
            <person name="Qin H."/>
            <person name="Bao Y."/>
            <person name="Leung R.K.K."/>
            <person name="Ng P.K.S."/>
            <person name="Zou J."/>
            <person name="Zhong X.J."/>
            <person name="Ran P.X."/>
            <person name="Zhong N.S."/>
            <person name="Liu Z.G."/>
            <person name="Tsui S.K.W."/>
        </authorList>
    </citation>
    <scope>NUCLEOTIDE SEQUENCE</scope>
    <source>
        <strain evidence="1">Derf</strain>
        <tissue evidence="1">Whole organism</tissue>
    </source>
</reference>
<proteinExistence type="predicted"/>
<keyword evidence="2" id="KW-1185">Reference proteome</keyword>